<evidence type="ECO:0000256" key="3">
    <source>
        <dbReference type="ARBA" id="ARBA00022605"/>
    </source>
</evidence>
<dbReference type="HAMAP" id="MF_01020">
    <property type="entry name" value="HisE"/>
    <property type="match status" value="1"/>
</dbReference>
<keyword evidence="4 8" id="KW-0547">Nucleotide-binding</keyword>
<dbReference type="GO" id="GO:0004636">
    <property type="term" value="F:phosphoribosyl-ATP diphosphatase activity"/>
    <property type="evidence" value="ECO:0007669"/>
    <property type="project" value="UniProtKB-UniRule"/>
</dbReference>
<dbReference type="Pfam" id="PF01503">
    <property type="entry name" value="PRA-PH"/>
    <property type="match status" value="1"/>
</dbReference>
<keyword evidence="7 8" id="KW-0368">Histidine biosynthesis</keyword>
<gene>
    <name evidence="8" type="primary">hisE</name>
    <name evidence="9" type="ordered locus">Calni_0265</name>
</gene>
<proteinExistence type="inferred from homology"/>
<dbReference type="CDD" id="cd11534">
    <property type="entry name" value="NTP-PPase_HisIE_like"/>
    <property type="match status" value="1"/>
</dbReference>
<dbReference type="STRING" id="768670.Calni_0265"/>
<organism evidence="9 10">
    <name type="scientific">Calditerrivibrio nitroreducens (strain DSM 19672 / NBRC 101217 / Yu37-1)</name>
    <dbReference type="NCBI Taxonomy" id="768670"/>
    <lineage>
        <taxon>Bacteria</taxon>
        <taxon>Pseudomonadati</taxon>
        <taxon>Deferribacterota</taxon>
        <taxon>Deferribacteres</taxon>
        <taxon>Deferribacterales</taxon>
        <taxon>Calditerrivibrionaceae</taxon>
    </lineage>
</organism>
<comment type="similarity">
    <text evidence="8">Belongs to the PRA-PH family.</text>
</comment>
<protein>
    <recommendedName>
        <fullName evidence="8">Phosphoribosyl-ATP pyrophosphatase</fullName>
        <shortName evidence="8">PRA-PH</shortName>
        <ecNumber evidence="8">3.6.1.31</ecNumber>
    </recommendedName>
</protein>
<comment type="catalytic activity">
    <reaction evidence="1 8">
        <text>1-(5-phospho-beta-D-ribosyl)-ATP + H2O = 1-(5-phospho-beta-D-ribosyl)-5'-AMP + diphosphate + H(+)</text>
        <dbReference type="Rhea" id="RHEA:22828"/>
        <dbReference type="ChEBI" id="CHEBI:15377"/>
        <dbReference type="ChEBI" id="CHEBI:15378"/>
        <dbReference type="ChEBI" id="CHEBI:33019"/>
        <dbReference type="ChEBI" id="CHEBI:59457"/>
        <dbReference type="ChEBI" id="CHEBI:73183"/>
        <dbReference type="EC" id="3.6.1.31"/>
    </reaction>
</comment>
<dbReference type="HOGENOM" id="CLU_123337_0_0_0"/>
<dbReference type="SUPFAM" id="SSF101386">
    <property type="entry name" value="all-alpha NTP pyrophosphatases"/>
    <property type="match status" value="1"/>
</dbReference>
<dbReference type="PANTHER" id="PTHR42945">
    <property type="entry name" value="HISTIDINE BIOSYNTHESIS BIFUNCTIONAL PROTEIN"/>
    <property type="match status" value="1"/>
</dbReference>
<evidence type="ECO:0000256" key="5">
    <source>
        <dbReference type="ARBA" id="ARBA00022801"/>
    </source>
</evidence>
<evidence type="ECO:0000313" key="9">
    <source>
        <dbReference type="EMBL" id="ADR18178.1"/>
    </source>
</evidence>
<dbReference type="EC" id="3.6.1.31" evidence="8"/>
<dbReference type="InterPro" id="IPR008179">
    <property type="entry name" value="HisE"/>
</dbReference>
<evidence type="ECO:0000313" key="10">
    <source>
        <dbReference type="Proteomes" id="UP000007039"/>
    </source>
</evidence>
<dbReference type="OrthoDB" id="9795769at2"/>
<comment type="subcellular location">
    <subcellularLocation>
        <location evidence="8">Cytoplasm</location>
    </subcellularLocation>
</comment>
<keyword evidence="5 8" id="KW-0378">Hydrolase</keyword>
<accession>E4TJL6</accession>
<evidence type="ECO:0000256" key="6">
    <source>
        <dbReference type="ARBA" id="ARBA00022840"/>
    </source>
</evidence>
<evidence type="ECO:0000256" key="1">
    <source>
        <dbReference type="ARBA" id="ARBA00001460"/>
    </source>
</evidence>
<dbReference type="KEGG" id="cni:Calni_0265"/>
<evidence type="ECO:0000256" key="4">
    <source>
        <dbReference type="ARBA" id="ARBA00022741"/>
    </source>
</evidence>
<reference key="1">
    <citation type="submission" date="2010-11" db="EMBL/GenBank/DDBJ databases">
        <title>The complete genome of chromosome of Calditerrivibrio nitroreducens DSM 19672.</title>
        <authorList>
            <consortium name="US DOE Joint Genome Institute (JGI-PGF)"/>
            <person name="Lucas S."/>
            <person name="Copeland A."/>
            <person name="Lapidus A."/>
            <person name="Bruce D."/>
            <person name="Goodwin L."/>
            <person name="Pitluck S."/>
            <person name="Kyrpides N."/>
            <person name="Mavromatis K."/>
            <person name="Ivanova N."/>
            <person name="Mikhailova N."/>
            <person name="Zeytun A."/>
            <person name="Brettin T."/>
            <person name="Detter J.C."/>
            <person name="Tapia R."/>
            <person name="Han C."/>
            <person name="Land M."/>
            <person name="Hauser L."/>
            <person name="Markowitz V."/>
            <person name="Cheng J.-F."/>
            <person name="Hugenholtz P."/>
            <person name="Woyke T."/>
            <person name="Wu D."/>
            <person name="Spring S."/>
            <person name="Schroeder M."/>
            <person name="Brambilla E."/>
            <person name="Klenk H.-P."/>
            <person name="Eisen J.A."/>
        </authorList>
    </citation>
    <scope>NUCLEOTIDE SEQUENCE [LARGE SCALE GENOMIC DNA]</scope>
    <source>
        <strain>DSM 19672</strain>
    </source>
</reference>
<dbReference type="eggNOG" id="COG0140">
    <property type="taxonomic scope" value="Bacteria"/>
</dbReference>
<evidence type="ECO:0000256" key="8">
    <source>
        <dbReference type="HAMAP-Rule" id="MF_01020"/>
    </source>
</evidence>
<dbReference type="RefSeq" id="WP_013450395.1">
    <property type="nucleotide sequence ID" value="NC_014758.1"/>
</dbReference>
<reference evidence="9 10" key="2">
    <citation type="journal article" date="2011" name="Stand. Genomic Sci.">
        <title>Complete genome sequence of Calditerrivibrio nitroreducens type strain (Yu37-1).</title>
        <authorList>
            <person name="Pitluck S."/>
            <person name="Sikorski J."/>
            <person name="Zeytun A."/>
            <person name="Lapidus A."/>
            <person name="Nolan M."/>
            <person name="Lucas S."/>
            <person name="Hammon N."/>
            <person name="Deshpande S."/>
            <person name="Cheng J.F."/>
            <person name="Tapia R."/>
            <person name="Han C."/>
            <person name="Goodwin L."/>
            <person name="Liolios K."/>
            <person name="Pagani I."/>
            <person name="Ivanova N."/>
            <person name="Mavromatis K."/>
            <person name="Pati A."/>
            <person name="Chen A."/>
            <person name="Palaniappan K."/>
            <person name="Hauser L."/>
            <person name="Chang Y.J."/>
            <person name="Jeffries C.D."/>
            <person name="Detter J.C."/>
            <person name="Brambilla E."/>
            <person name="Djao O.D."/>
            <person name="Rohde M."/>
            <person name="Spring S."/>
            <person name="Goker M."/>
            <person name="Woyke T."/>
            <person name="Bristow J."/>
            <person name="Eisen J.A."/>
            <person name="Markowitz V."/>
            <person name="Hugenholtz P."/>
            <person name="Kyrpides N.C."/>
            <person name="Klenk H.P."/>
            <person name="Land M."/>
        </authorList>
    </citation>
    <scope>NUCLEOTIDE SEQUENCE [LARGE SCALE GENOMIC DNA]</scope>
    <source>
        <strain evidence="10">DSM 19672 / NBRC 101217 / Yu37-1</strain>
    </source>
</reference>
<keyword evidence="10" id="KW-1185">Reference proteome</keyword>
<name>E4TJL6_CALNY</name>
<dbReference type="GO" id="GO:0000105">
    <property type="term" value="P:L-histidine biosynthetic process"/>
    <property type="evidence" value="ECO:0007669"/>
    <property type="project" value="UniProtKB-UniRule"/>
</dbReference>
<dbReference type="InterPro" id="IPR021130">
    <property type="entry name" value="PRib-ATP_PPHydrolase-like"/>
</dbReference>
<dbReference type="GO" id="GO:0005524">
    <property type="term" value="F:ATP binding"/>
    <property type="evidence" value="ECO:0007669"/>
    <property type="project" value="UniProtKB-KW"/>
</dbReference>
<keyword evidence="6 8" id="KW-0067">ATP-binding</keyword>
<dbReference type="EMBL" id="CP002347">
    <property type="protein sequence ID" value="ADR18178.1"/>
    <property type="molecule type" value="Genomic_DNA"/>
</dbReference>
<dbReference type="PANTHER" id="PTHR42945:SF1">
    <property type="entry name" value="HISTIDINE BIOSYNTHESIS BIFUNCTIONAL PROTEIN HIS7"/>
    <property type="match status" value="1"/>
</dbReference>
<evidence type="ECO:0000256" key="7">
    <source>
        <dbReference type="ARBA" id="ARBA00023102"/>
    </source>
</evidence>
<dbReference type="GO" id="GO:0005737">
    <property type="term" value="C:cytoplasm"/>
    <property type="evidence" value="ECO:0007669"/>
    <property type="project" value="UniProtKB-SubCell"/>
</dbReference>
<keyword evidence="3 8" id="KW-0028">Amino-acid biosynthesis</keyword>
<dbReference type="NCBIfam" id="TIGR03188">
    <property type="entry name" value="histidine_hisI"/>
    <property type="match status" value="1"/>
</dbReference>
<dbReference type="UniPathway" id="UPA00031">
    <property type="reaction ID" value="UER00007"/>
</dbReference>
<dbReference type="AlphaFoldDB" id="E4TJL6"/>
<evidence type="ECO:0000256" key="2">
    <source>
        <dbReference type="ARBA" id="ARBA00005204"/>
    </source>
</evidence>
<dbReference type="Gene3D" id="1.10.287.1080">
    <property type="entry name" value="MazG-like"/>
    <property type="match status" value="1"/>
</dbReference>
<keyword evidence="8" id="KW-0963">Cytoplasm</keyword>
<comment type="pathway">
    <text evidence="2 8">Amino-acid biosynthesis; L-histidine biosynthesis; L-histidine from 5-phospho-alpha-D-ribose 1-diphosphate: step 2/9.</text>
</comment>
<sequence length="94" mass="10674">MKLHVIEHITNVIRDRKQNPKEGSYTNLLFSGGDNKIIKKLGEENAEFLKAFLTETGDRIASEAADIIYHLIVALEYKGVGFEKVLDELESRIK</sequence>
<dbReference type="Proteomes" id="UP000007039">
    <property type="component" value="Chromosome"/>
</dbReference>